<dbReference type="InterPro" id="IPR036388">
    <property type="entry name" value="WH-like_DNA-bd_sf"/>
</dbReference>
<evidence type="ECO:0000256" key="3">
    <source>
        <dbReference type="ARBA" id="ARBA00022691"/>
    </source>
</evidence>
<dbReference type="CDD" id="cd02440">
    <property type="entry name" value="AdoMet_MTases"/>
    <property type="match status" value="1"/>
</dbReference>
<dbReference type="GO" id="GO:0032259">
    <property type="term" value="P:methylation"/>
    <property type="evidence" value="ECO:0007669"/>
    <property type="project" value="UniProtKB-KW"/>
</dbReference>
<proteinExistence type="predicted"/>
<keyword evidence="1 7" id="KW-0489">Methyltransferase</keyword>
<protein>
    <submittedName>
        <fullName evidence="7">Methyltransferase family protein</fullName>
    </submittedName>
</protein>
<dbReference type="GO" id="GO:0008171">
    <property type="term" value="F:O-methyltransferase activity"/>
    <property type="evidence" value="ECO:0007669"/>
    <property type="project" value="InterPro"/>
</dbReference>
<dbReference type="Proteomes" id="UP000318307">
    <property type="component" value="Unassembled WGS sequence"/>
</dbReference>
<accession>A0A562RI41</accession>
<keyword evidence="2 7" id="KW-0808">Transferase</keyword>
<dbReference type="PIRSF" id="PIRSF005739">
    <property type="entry name" value="O-mtase"/>
    <property type="match status" value="1"/>
</dbReference>
<organism evidence="7 8">
    <name type="scientific">Desulfobotulus alkaliphilus</name>
    <dbReference type="NCBI Taxonomy" id="622671"/>
    <lineage>
        <taxon>Bacteria</taxon>
        <taxon>Pseudomonadati</taxon>
        <taxon>Thermodesulfobacteriota</taxon>
        <taxon>Desulfobacteria</taxon>
        <taxon>Desulfobacterales</taxon>
        <taxon>Desulfobacteraceae</taxon>
        <taxon>Desulfobotulus</taxon>
    </lineage>
</organism>
<evidence type="ECO:0000256" key="2">
    <source>
        <dbReference type="ARBA" id="ARBA00022679"/>
    </source>
</evidence>
<keyword evidence="3" id="KW-0949">S-adenosyl-L-methionine</keyword>
<gene>
    <name evidence="7" type="ORF">LZ24_02419</name>
</gene>
<dbReference type="EMBL" id="VLLC01000020">
    <property type="protein sequence ID" value="TWI68583.1"/>
    <property type="molecule type" value="Genomic_DNA"/>
</dbReference>
<dbReference type="Pfam" id="PF00891">
    <property type="entry name" value="Methyltransf_2"/>
    <property type="match status" value="1"/>
</dbReference>
<dbReference type="InterPro" id="IPR012967">
    <property type="entry name" value="COMT_dimerisation"/>
</dbReference>
<reference evidence="7 8" key="1">
    <citation type="submission" date="2019-07" db="EMBL/GenBank/DDBJ databases">
        <title>Genome sequencing of 100 strains of the haloalkaliphilic chemolithoautotrophic sulfur-oxidizing bacterium Thioalkalivibrio.</title>
        <authorList>
            <person name="Muyzer G."/>
        </authorList>
    </citation>
    <scope>NUCLEOTIDE SEQUENCE [LARGE SCALE GENOMIC DNA]</scope>
    <source>
        <strain evidence="7 8">ASO4-4</strain>
    </source>
</reference>
<dbReference type="InterPro" id="IPR036390">
    <property type="entry name" value="WH_DNA-bd_sf"/>
</dbReference>
<name>A0A562RI41_9BACT</name>
<evidence type="ECO:0000256" key="1">
    <source>
        <dbReference type="ARBA" id="ARBA00022603"/>
    </source>
</evidence>
<dbReference type="OrthoDB" id="9767938at2"/>
<dbReference type="Gene3D" id="1.10.10.10">
    <property type="entry name" value="Winged helix-like DNA-binding domain superfamily/Winged helix DNA-binding domain"/>
    <property type="match status" value="1"/>
</dbReference>
<dbReference type="Pfam" id="PF08100">
    <property type="entry name" value="Dimerisation"/>
    <property type="match status" value="1"/>
</dbReference>
<dbReference type="SUPFAM" id="SSF46785">
    <property type="entry name" value="Winged helix' DNA-binding domain"/>
    <property type="match status" value="1"/>
</dbReference>
<dbReference type="PROSITE" id="PS51683">
    <property type="entry name" value="SAM_OMT_II"/>
    <property type="match status" value="1"/>
</dbReference>
<feature type="domain" description="O-methyltransferase C-terminal" evidence="5">
    <location>
        <begin position="130"/>
        <end position="312"/>
    </location>
</feature>
<dbReference type="InterPro" id="IPR001077">
    <property type="entry name" value="COMT_C"/>
</dbReference>
<evidence type="ECO:0000259" key="6">
    <source>
        <dbReference type="Pfam" id="PF08100"/>
    </source>
</evidence>
<dbReference type="AlphaFoldDB" id="A0A562RI41"/>
<dbReference type="InterPro" id="IPR029063">
    <property type="entry name" value="SAM-dependent_MTases_sf"/>
</dbReference>
<keyword evidence="8" id="KW-1185">Reference proteome</keyword>
<feature type="domain" description="O-methyltransferase dimerisation" evidence="6">
    <location>
        <begin position="13"/>
        <end position="88"/>
    </location>
</feature>
<dbReference type="InterPro" id="IPR016461">
    <property type="entry name" value="COMT-like"/>
</dbReference>
<sequence length="334" mass="36386">MTESSWNPGSLLRLSGSYWQVCTLHTGVKLEIFTLLSKGPASARDLCHAMKGDLRGVVALLDALSAMELLEKKDSLYANTPAAEAFLVKDAPAYVGYMILHHHFLMDSWNRMSESVLSGKPVDSSLDGVTEEAERESFLMGMFNIASATAPGVAKALDLSGCRRLLDFGGGPGTFAIHFCLENKDLTADVYDLPTTRPFAEKTIARYGLEGRMAFTDFNFHTDSVAEPGAFDAVWISHILHGENPGDAQRLVVKAMSALKPGGRIFIHDFILEDLRTAPLFAALFSINMLVATDGGQSYSESEIREMLENAGASEIRRLPYKGPTESGILMGIK</sequence>
<evidence type="ECO:0000259" key="5">
    <source>
        <dbReference type="Pfam" id="PF00891"/>
    </source>
</evidence>
<dbReference type="PANTHER" id="PTHR43712">
    <property type="entry name" value="PUTATIVE (AFU_ORTHOLOGUE AFUA_4G14580)-RELATED"/>
    <property type="match status" value="1"/>
</dbReference>
<dbReference type="PANTHER" id="PTHR43712:SF2">
    <property type="entry name" value="O-METHYLTRANSFERASE CICE"/>
    <property type="match status" value="1"/>
</dbReference>
<dbReference type="RefSeq" id="WP_144685529.1">
    <property type="nucleotide sequence ID" value="NZ_VLLC01000020.1"/>
</dbReference>
<comment type="caution">
    <text evidence="7">The sequence shown here is derived from an EMBL/GenBank/DDBJ whole genome shotgun (WGS) entry which is preliminary data.</text>
</comment>
<dbReference type="GO" id="GO:0046983">
    <property type="term" value="F:protein dimerization activity"/>
    <property type="evidence" value="ECO:0007669"/>
    <property type="project" value="InterPro"/>
</dbReference>
<evidence type="ECO:0000313" key="8">
    <source>
        <dbReference type="Proteomes" id="UP000318307"/>
    </source>
</evidence>
<evidence type="ECO:0000256" key="4">
    <source>
        <dbReference type="PIRSR" id="PIRSR005739-1"/>
    </source>
</evidence>
<feature type="active site" description="Proton acceptor" evidence="4">
    <location>
        <position position="241"/>
    </location>
</feature>
<dbReference type="Gene3D" id="3.40.50.150">
    <property type="entry name" value="Vaccinia Virus protein VP39"/>
    <property type="match status" value="1"/>
</dbReference>
<dbReference type="SUPFAM" id="SSF53335">
    <property type="entry name" value="S-adenosyl-L-methionine-dependent methyltransferases"/>
    <property type="match status" value="1"/>
</dbReference>
<evidence type="ECO:0000313" key="7">
    <source>
        <dbReference type="EMBL" id="TWI68583.1"/>
    </source>
</evidence>